<dbReference type="PANTHER" id="PTHR33112:SF16">
    <property type="entry name" value="HETEROKARYON INCOMPATIBILITY DOMAIN-CONTAINING PROTEIN"/>
    <property type="match status" value="1"/>
</dbReference>
<dbReference type="AlphaFoldDB" id="A0A2J6ST06"/>
<dbReference type="Proteomes" id="UP000235371">
    <property type="component" value="Unassembled WGS sequence"/>
</dbReference>
<dbReference type="InParanoid" id="A0A2J6ST06"/>
<keyword evidence="3" id="KW-1185">Reference proteome</keyword>
<gene>
    <name evidence="2" type="ORF">K444DRAFT_570416</name>
</gene>
<dbReference type="Pfam" id="PF06985">
    <property type="entry name" value="HET"/>
    <property type="match status" value="1"/>
</dbReference>
<dbReference type="OrthoDB" id="5125733at2759"/>
<accession>A0A2J6ST06</accession>
<dbReference type="PANTHER" id="PTHR33112">
    <property type="entry name" value="DOMAIN PROTEIN, PUTATIVE-RELATED"/>
    <property type="match status" value="1"/>
</dbReference>
<name>A0A2J6ST06_9HELO</name>
<reference evidence="2 3" key="1">
    <citation type="submission" date="2016-04" db="EMBL/GenBank/DDBJ databases">
        <title>A degradative enzymes factory behind the ericoid mycorrhizal symbiosis.</title>
        <authorList>
            <consortium name="DOE Joint Genome Institute"/>
            <person name="Martino E."/>
            <person name="Morin E."/>
            <person name="Grelet G."/>
            <person name="Kuo A."/>
            <person name="Kohler A."/>
            <person name="Daghino S."/>
            <person name="Barry K."/>
            <person name="Choi C."/>
            <person name="Cichocki N."/>
            <person name="Clum A."/>
            <person name="Copeland A."/>
            <person name="Hainaut M."/>
            <person name="Haridas S."/>
            <person name="Labutti K."/>
            <person name="Lindquist E."/>
            <person name="Lipzen A."/>
            <person name="Khouja H.-R."/>
            <person name="Murat C."/>
            <person name="Ohm R."/>
            <person name="Olson A."/>
            <person name="Spatafora J."/>
            <person name="Veneault-Fourrey C."/>
            <person name="Henrissat B."/>
            <person name="Grigoriev I."/>
            <person name="Martin F."/>
            <person name="Perotto S."/>
        </authorList>
    </citation>
    <scope>NUCLEOTIDE SEQUENCE [LARGE SCALE GENOMIC DNA]</scope>
    <source>
        <strain evidence="2 3">E</strain>
    </source>
</reference>
<feature type="domain" description="Heterokaryon incompatibility" evidence="1">
    <location>
        <begin position="212"/>
        <end position="357"/>
    </location>
</feature>
<dbReference type="InterPro" id="IPR010730">
    <property type="entry name" value="HET"/>
</dbReference>
<evidence type="ECO:0000259" key="1">
    <source>
        <dbReference type="Pfam" id="PF06985"/>
    </source>
</evidence>
<evidence type="ECO:0000313" key="3">
    <source>
        <dbReference type="Proteomes" id="UP000235371"/>
    </source>
</evidence>
<proteinExistence type="predicted"/>
<sequence>MPLCATCDSVDVLNLLLICLSQCRDKQEALSDGETYDNRLKNYEGSEVKHHGDIFEVEKSSKDCDLCEAIFQAFKRTNVQDAEVARGLQIIFRASCNKIEVCYNTDAKEGLIKLCGLDVYMDEPDVEKLFRVGQIKEDKSPPLLKIMEKDPGSGRSFEIASRWLKNCVESHSSCRPPTELQKPPRRLIHVGNETQNPFLVETFPDLQHVEWLSLSYCWGGEPSLKLTDDTMNDLKNGIPLAKFDATIQDAVLVTRALGISYIWIDALCIIQGGSEWSEEASKMNEIYGGSTVTLVIASSCSVKKGFLKERDLNYIPVAYPIDLAEDHRAKIFLSPEWDDSKREYNGPWSNRGWTMQEGLLPNRLLHYTSSQVIWKCCEEQRFERGVTERVEDRISETLTYSDYDDIAFGSGFLWQLPAFLKFKRFKSHLPISLDYPLMSHSDTFRLWYDLVEDFTPRRFTEISDRLVAISGLARMYGDMIRNPTYVAGLWKEDLIRGLLWHVEGTTLIPKRSANDILDFRKNFPDFPSWSWASVGYEVVKNDLKTDNSLGALSEIESIQIGRVDPWDPFGAVKSGSVTITGPLRRLPRLYNKEWVSAEASMSKLERHISEIVEKESQESIAQRYSSPPGGHFSVLRMLGCTGLLYLLVLEANGRILNGINVYRRCGILKLWYIDPSSYASPELIATLKNMETSITAQLGLHKETSKTQKIPSAVFMEVERENWVKETVIIV</sequence>
<protein>
    <submittedName>
        <fullName evidence="2">HET-domain-containing protein</fullName>
    </submittedName>
</protein>
<organism evidence="2 3">
    <name type="scientific">Hyaloscypha bicolor E</name>
    <dbReference type="NCBI Taxonomy" id="1095630"/>
    <lineage>
        <taxon>Eukaryota</taxon>
        <taxon>Fungi</taxon>
        <taxon>Dikarya</taxon>
        <taxon>Ascomycota</taxon>
        <taxon>Pezizomycotina</taxon>
        <taxon>Leotiomycetes</taxon>
        <taxon>Helotiales</taxon>
        <taxon>Hyaloscyphaceae</taxon>
        <taxon>Hyaloscypha</taxon>
        <taxon>Hyaloscypha bicolor</taxon>
    </lineage>
</organism>
<dbReference type="EMBL" id="KZ613866">
    <property type="protein sequence ID" value="PMD53915.1"/>
    <property type="molecule type" value="Genomic_DNA"/>
</dbReference>
<evidence type="ECO:0000313" key="2">
    <source>
        <dbReference type="EMBL" id="PMD53915.1"/>
    </source>
</evidence>
<dbReference type="GeneID" id="36585343"/>
<dbReference type="RefSeq" id="XP_024730819.1">
    <property type="nucleotide sequence ID" value="XM_024877266.1"/>
</dbReference>
<dbReference type="STRING" id="1095630.A0A2J6ST06"/>